<proteinExistence type="predicted"/>
<dbReference type="EMBL" id="JAKEVY010000007">
    <property type="protein sequence ID" value="MCF1716870.1"/>
    <property type="molecule type" value="Genomic_DNA"/>
</dbReference>
<keyword evidence="1" id="KW-0732">Signal</keyword>
<name>A0ABS9BMJ9_9BACT</name>
<gene>
    <name evidence="2" type="ORF">L0U88_19670</name>
</gene>
<protein>
    <submittedName>
        <fullName evidence="2">GLPGLI family protein</fullName>
    </submittedName>
</protein>
<feature type="chain" id="PRO_5045915488" evidence="1">
    <location>
        <begin position="26"/>
        <end position="235"/>
    </location>
</feature>
<accession>A0ABS9BMJ9</accession>
<sequence>MTYHTILSFLYVSVSLLLFSNRSFAQSATQAIYQLSPTDSTKTAQLWCFENGTAFYFQNSQKTVTDTLYWVFSKPDDQTLYFKDFQFFSGTKTYRDSLPGPQWTIHADSVRFLDGYQVTKATAAFRGRTYTAWYDESVGIKTGPWKLSGLPGLVRLAYSDDGFAYFYLRNLKQGTTALAAPTLPLTSATYQDFTTDVKNWLEESNQEFMKSYNKGKKKTAKASAVKYNVNLIEKL</sequence>
<evidence type="ECO:0000256" key="1">
    <source>
        <dbReference type="SAM" id="SignalP"/>
    </source>
</evidence>
<evidence type="ECO:0000313" key="2">
    <source>
        <dbReference type="EMBL" id="MCF1716870.1"/>
    </source>
</evidence>
<keyword evidence="3" id="KW-1185">Reference proteome</keyword>
<dbReference type="NCBIfam" id="TIGR01200">
    <property type="entry name" value="GLPGLI"/>
    <property type="match status" value="1"/>
</dbReference>
<organism evidence="2 3">
    <name type="scientific">Flavihumibacter fluminis</name>
    <dbReference type="NCBI Taxonomy" id="2909236"/>
    <lineage>
        <taxon>Bacteria</taxon>
        <taxon>Pseudomonadati</taxon>
        <taxon>Bacteroidota</taxon>
        <taxon>Chitinophagia</taxon>
        <taxon>Chitinophagales</taxon>
        <taxon>Chitinophagaceae</taxon>
        <taxon>Flavihumibacter</taxon>
    </lineage>
</organism>
<dbReference type="InterPro" id="IPR005901">
    <property type="entry name" value="GLPGLI"/>
</dbReference>
<dbReference type="Proteomes" id="UP001200145">
    <property type="component" value="Unassembled WGS sequence"/>
</dbReference>
<reference evidence="2 3" key="1">
    <citation type="submission" date="2022-01" db="EMBL/GenBank/DDBJ databases">
        <title>Flavihumibacter sp. nov., isolated from sediment of a river.</title>
        <authorList>
            <person name="Liu H."/>
        </authorList>
    </citation>
    <scope>NUCLEOTIDE SEQUENCE [LARGE SCALE GENOMIC DNA]</scope>
    <source>
        <strain evidence="2 3">RY-1</strain>
    </source>
</reference>
<feature type="signal peptide" evidence="1">
    <location>
        <begin position="1"/>
        <end position="25"/>
    </location>
</feature>
<comment type="caution">
    <text evidence="2">The sequence shown here is derived from an EMBL/GenBank/DDBJ whole genome shotgun (WGS) entry which is preliminary data.</text>
</comment>
<dbReference type="RefSeq" id="WP_234868417.1">
    <property type="nucleotide sequence ID" value="NZ_JAKEVY010000007.1"/>
</dbReference>
<evidence type="ECO:0000313" key="3">
    <source>
        <dbReference type="Proteomes" id="UP001200145"/>
    </source>
</evidence>